<sequence length="148" mass="16864">MSLMEIEAIKKVLPHRYPFLLVDRVLELEEKRILAYKNVSANEDFFNGHFPGKPLMPGVLQVEALAQTGCIMLTEMHIEDPDNHLIVFTNINKAKFRKSVVPGDQLMMEVFLTNRRRNFTTMEGTATVDDKVVCELEATSAIVPKEDE</sequence>
<evidence type="ECO:0000256" key="7">
    <source>
        <dbReference type="ARBA" id="ARBA00025049"/>
    </source>
</evidence>
<dbReference type="Pfam" id="PF07977">
    <property type="entry name" value="FabA"/>
    <property type="match status" value="1"/>
</dbReference>
<accession>A0A1M4XI37</accession>
<evidence type="ECO:0000256" key="8">
    <source>
        <dbReference type="HAMAP-Rule" id="MF_00406"/>
    </source>
</evidence>
<gene>
    <name evidence="8" type="primary">fabZ</name>
    <name evidence="9" type="ORF">SAMN05443144_104129</name>
</gene>
<dbReference type="RefSeq" id="WP_073060206.1">
    <property type="nucleotide sequence ID" value="NZ_FQUS01000004.1"/>
</dbReference>
<dbReference type="AlphaFoldDB" id="A0A1M4XI37"/>
<evidence type="ECO:0000256" key="3">
    <source>
        <dbReference type="ARBA" id="ARBA00022516"/>
    </source>
</evidence>
<dbReference type="HAMAP" id="MF_00406">
    <property type="entry name" value="FabZ"/>
    <property type="match status" value="1"/>
</dbReference>
<evidence type="ECO:0000256" key="2">
    <source>
        <dbReference type="ARBA" id="ARBA00022490"/>
    </source>
</evidence>
<comment type="function">
    <text evidence="7 8">Involved in unsaturated fatty acids biosynthesis. Catalyzes the dehydration of short chain beta-hydroxyacyl-ACPs and long chain saturated and unsaturated beta-hydroxyacyl-ACPs.</text>
</comment>
<feature type="active site" evidence="8">
    <location>
        <position position="49"/>
    </location>
</feature>
<reference evidence="9 10" key="1">
    <citation type="submission" date="2016-11" db="EMBL/GenBank/DDBJ databases">
        <authorList>
            <person name="Jaros S."/>
            <person name="Januszkiewicz K."/>
            <person name="Wedrychowicz H."/>
        </authorList>
    </citation>
    <scope>NUCLEOTIDE SEQUENCE [LARGE SCALE GENOMIC DNA]</scope>
    <source>
        <strain evidence="9 10">DSM 21986</strain>
    </source>
</reference>
<keyword evidence="3 8" id="KW-0444">Lipid biosynthesis</keyword>
<dbReference type="STRING" id="1194090.SAMN05443144_104129"/>
<keyword evidence="2 8" id="KW-0963">Cytoplasm</keyword>
<keyword evidence="6 8" id="KW-0456">Lyase</keyword>
<protein>
    <recommendedName>
        <fullName evidence="8">3-hydroxyacyl-[acyl-carrier-protein] dehydratase FabZ</fullName>
        <ecNumber evidence="8">4.2.1.59</ecNumber>
    </recommendedName>
    <alternativeName>
        <fullName evidence="8">(3R)-hydroxymyristoyl-[acyl-carrier-protein] dehydratase</fullName>
        <shortName evidence="8">(3R)-hydroxymyristoyl-ACP dehydrase</shortName>
    </alternativeName>
    <alternativeName>
        <fullName evidence="8">Beta-hydroxyacyl-ACP dehydratase</fullName>
    </alternativeName>
</protein>
<dbReference type="InterPro" id="IPR029069">
    <property type="entry name" value="HotDog_dom_sf"/>
</dbReference>
<evidence type="ECO:0000256" key="6">
    <source>
        <dbReference type="ARBA" id="ARBA00023239"/>
    </source>
</evidence>
<dbReference type="GO" id="GO:0016020">
    <property type="term" value="C:membrane"/>
    <property type="evidence" value="ECO:0007669"/>
    <property type="project" value="GOC"/>
</dbReference>
<dbReference type="PANTHER" id="PTHR30272:SF1">
    <property type="entry name" value="3-HYDROXYACYL-[ACYL-CARRIER-PROTEIN] DEHYDRATASE"/>
    <property type="match status" value="1"/>
</dbReference>
<organism evidence="9 10">
    <name type="scientific">Fodinibius roseus</name>
    <dbReference type="NCBI Taxonomy" id="1194090"/>
    <lineage>
        <taxon>Bacteria</taxon>
        <taxon>Pseudomonadati</taxon>
        <taxon>Balneolota</taxon>
        <taxon>Balneolia</taxon>
        <taxon>Balneolales</taxon>
        <taxon>Balneolaceae</taxon>
        <taxon>Fodinibius</taxon>
    </lineage>
</organism>
<evidence type="ECO:0000256" key="5">
    <source>
        <dbReference type="ARBA" id="ARBA00023098"/>
    </source>
</evidence>
<evidence type="ECO:0000313" key="9">
    <source>
        <dbReference type="EMBL" id="SHE92983.1"/>
    </source>
</evidence>
<dbReference type="EMBL" id="FQUS01000004">
    <property type="protein sequence ID" value="SHE92983.1"/>
    <property type="molecule type" value="Genomic_DNA"/>
</dbReference>
<comment type="subcellular location">
    <subcellularLocation>
        <location evidence="1 8">Cytoplasm</location>
    </subcellularLocation>
</comment>
<dbReference type="GO" id="GO:0009245">
    <property type="term" value="P:lipid A biosynthetic process"/>
    <property type="evidence" value="ECO:0007669"/>
    <property type="project" value="UniProtKB-UniRule"/>
</dbReference>
<keyword evidence="10" id="KW-1185">Reference proteome</keyword>
<comment type="similarity">
    <text evidence="8">Belongs to the thioester dehydratase family. FabZ subfamily.</text>
</comment>
<dbReference type="SUPFAM" id="SSF54637">
    <property type="entry name" value="Thioesterase/thiol ester dehydrase-isomerase"/>
    <property type="match status" value="1"/>
</dbReference>
<dbReference type="Gene3D" id="3.10.129.10">
    <property type="entry name" value="Hotdog Thioesterase"/>
    <property type="match status" value="1"/>
</dbReference>
<dbReference type="EC" id="4.2.1.59" evidence="8"/>
<keyword evidence="4 8" id="KW-0441">Lipid A biosynthesis</keyword>
<dbReference type="InterPro" id="IPR010084">
    <property type="entry name" value="FabZ"/>
</dbReference>
<dbReference type="PANTHER" id="PTHR30272">
    <property type="entry name" value="3-HYDROXYACYL-[ACYL-CARRIER-PROTEIN] DEHYDRATASE"/>
    <property type="match status" value="1"/>
</dbReference>
<dbReference type="GO" id="GO:0005737">
    <property type="term" value="C:cytoplasm"/>
    <property type="evidence" value="ECO:0007669"/>
    <property type="project" value="UniProtKB-SubCell"/>
</dbReference>
<dbReference type="GO" id="GO:0006633">
    <property type="term" value="P:fatty acid biosynthetic process"/>
    <property type="evidence" value="ECO:0007669"/>
    <property type="project" value="UniProtKB-UniRule"/>
</dbReference>
<keyword evidence="5 8" id="KW-0443">Lipid metabolism</keyword>
<dbReference type="Proteomes" id="UP000184041">
    <property type="component" value="Unassembled WGS sequence"/>
</dbReference>
<evidence type="ECO:0000256" key="1">
    <source>
        <dbReference type="ARBA" id="ARBA00004496"/>
    </source>
</evidence>
<dbReference type="FunFam" id="3.10.129.10:FF:000001">
    <property type="entry name" value="3-hydroxyacyl-[acyl-carrier-protein] dehydratase FabZ"/>
    <property type="match status" value="1"/>
</dbReference>
<dbReference type="NCBIfam" id="TIGR01750">
    <property type="entry name" value="fabZ"/>
    <property type="match status" value="1"/>
</dbReference>
<proteinExistence type="inferred from homology"/>
<dbReference type="GO" id="GO:0019171">
    <property type="term" value="F:(3R)-hydroxyacyl-[acyl-carrier-protein] dehydratase activity"/>
    <property type="evidence" value="ECO:0007669"/>
    <property type="project" value="UniProtKB-EC"/>
</dbReference>
<dbReference type="CDD" id="cd01288">
    <property type="entry name" value="FabZ"/>
    <property type="match status" value="1"/>
</dbReference>
<dbReference type="InterPro" id="IPR013114">
    <property type="entry name" value="FabA_FabZ"/>
</dbReference>
<evidence type="ECO:0000313" key="10">
    <source>
        <dbReference type="Proteomes" id="UP000184041"/>
    </source>
</evidence>
<evidence type="ECO:0000256" key="4">
    <source>
        <dbReference type="ARBA" id="ARBA00022556"/>
    </source>
</evidence>
<comment type="catalytic activity">
    <reaction evidence="8">
        <text>a (3R)-hydroxyacyl-[ACP] = a (2E)-enoyl-[ACP] + H2O</text>
        <dbReference type="Rhea" id="RHEA:13097"/>
        <dbReference type="Rhea" id="RHEA-COMP:9925"/>
        <dbReference type="Rhea" id="RHEA-COMP:9945"/>
        <dbReference type="ChEBI" id="CHEBI:15377"/>
        <dbReference type="ChEBI" id="CHEBI:78784"/>
        <dbReference type="ChEBI" id="CHEBI:78827"/>
        <dbReference type="EC" id="4.2.1.59"/>
    </reaction>
</comment>
<dbReference type="NCBIfam" id="NF000582">
    <property type="entry name" value="PRK00006.1"/>
    <property type="match status" value="1"/>
</dbReference>
<name>A0A1M4XI37_9BACT</name>